<feature type="region of interest" description="Disordered" evidence="1">
    <location>
        <begin position="554"/>
        <end position="586"/>
    </location>
</feature>
<dbReference type="Pfam" id="PF20994">
    <property type="entry name" value="CENPU"/>
    <property type="match status" value="1"/>
</dbReference>
<evidence type="ECO:0000313" key="4">
    <source>
        <dbReference type="Proteomes" id="UP001149163"/>
    </source>
</evidence>
<feature type="compositionally biased region" description="Basic residues" evidence="1">
    <location>
        <begin position="493"/>
        <end position="504"/>
    </location>
</feature>
<sequence length="778" mass="84252">MRQRGAGTRKIKEVDFGFSFGGAAIGPSNSAAVPLVPEPKEPSQPETAPTPAASPALKDSQGIGSVRRTPGSARNQLPQRPSTYDIPSDDGPAQLRSNKRRKISPPSQDDGSPSRPKTLRARKSISITAQNGDTGPATRNLLSASISATGPETTHDQTIREVNQGANGVEVDLTAASEPPQSGPTIPDRTRPSKVPIRKTQPAVDLAQPTRPSLEKSRKSGSPQQEESPAKRHSQKSTPPTIQEDDQAKTKGLRRRGELADGAEATQVQAPASDANAKKGQEDSELARDTATEAENDNQTTQRPSSRDGPKSKRGRPRNANSRSSPPQPAENVATEPEREPEQRNESVHATSQAPSEKKRPRGRPSLAKKTVDATVGDVIPEAESAARDEPENAPLEVPPKAKRLRGRPSLAMQTSEVPEIEGRPESSGMSKIAAGESSTTAARPGRKASKKRQKRPQPEPEPEMEPEVQASQELDPQPGADVQTETEAGPPKSRRGRPSKKAMRAGGSEAPPSEEQPDTDEPPEPRRKTREARGETVPVTVHRLANASALGAMYASGNGSSDEEEGSADELSTRQKTKLPNRGGVNPADVLSQICRETLEKTLNKLKVGIENETNNQKRAEWSRKRKAVEAFGLELDSRLLDLSEMLDSNFVLGMQLKKAKRDMMDLRSHLYKVRKERESIAIQMDAVRAKHMEEEKAKTARTTINNSLHTVELALDRSQHRAAPSTELSSADVEFMLRTVAEDVSCRAPGAQGGLLNQIRAFNNQLEATARRLEQS</sequence>
<accession>A0A9W9IEN9</accession>
<dbReference type="SMART" id="SM00384">
    <property type="entry name" value="AT_hook"/>
    <property type="match status" value="3"/>
</dbReference>
<evidence type="ECO:0000313" key="3">
    <source>
        <dbReference type="EMBL" id="KAJ5174957.1"/>
    </source>
</evidence>
<feature type="compositionally biased region" description="Basic and acidic residues" evidence="1">
    <location>
        <begin position="524"/>
        <end position="535"/>
    </location>
</feature>
<dbReference type="AlphaFoldDB" id="A0A9W9IEN9"/>
<evidence type="ECO:0000259" key="2">
    <source>
        <dbReference type="Pfam" id="PF20994"/>
    </source>
</evidence>
<comment type="caution">
    <text evidence="3">The sequence shown here is derived from an EMBL/GenBank/DDBJ whole genome shotgun (WGS) entry which is preliminary data.</text>
</comment>
<dbReference type="Proteomes" id="UP001149163">
    <property type="component" value="Unassembled WGS sequence"/>
</dbReference>
<dbReference type="OrthoDB" id="5377952at2759"/>
<feature type="compositionally biased region" description="Low complexity" evidence="1">
    <location>
        <begin position="44"/>
        <end position="56"/>
    </location>
</feature>
<dbReference type="RefSeq" id="XP_056546565.1">
    <property type="nucleotide sequence ID" value="XM_056682959.1"/>
</dbReference>
<feature type="region of interest" description="Disordered" evidence="1">
    <location>
        <begin position="1"/>
        <end position="540"/>
    </location>
</feature>
<feature type="compositionally biased region" description="Basic and acidic residues" evidence="1">
    <location>
        <begin position="276"/>
        <end position="291"/>
    </location>
</feature>
<feature type="compositionally biased region" description="Polar residues" evidence="1">
    <location>
        <begin position="72"/>
        <end position="82"/>
    </location>
</feature>
<feature type="compositionally biased region" description="Basic residues" evidence="1">
    <location>
        <begin position="445"/>
        <end position="456"/>
    </location>
</feature>
<evidence type="ECO:0000256" key="1">
    <source>
        <dbReference type="SAM" id="MobiDB-lite"/>
    </source>
</evidence>
<gene>
    <name evidence="3" type="ORF">N7482_000834</name>
</gene>
<dbReference type="EMBL" id="JAPQKN010000001">
    <property type="protein sequence ID" value="KAJ5174957.1"/>
    <property type="molecule type" value="Genomic_DNA"/>
</dbReference>
<reference evidence="3" key="1">
    <citation type="submission" date="2022-11" db="EMBL/GenBank/DDBJ databases">
        <authorList>
            <person name="Petersen C."/>
        </authorList>
    </citation>
    <scope>NUCLEOTIDE SEQUENCE</scope>
    <source>
        <strain evidence="3">IBT 26290</strain>
    </source>
</reference>
<dbReference type="GO" id="GO:0003677">
    <property type="term" value="F:DNA binding"/>
    <property type="evidence" value="ECO:0007669"/>
    <property type="project" value="InterPro"/>
</dbReference>
<name>A0A9W9IEN9_9EURO</name>
<dbReference type="InterPro" id="IPR048743">
    <property type="entry name" value="AME1"/>
</dbReference>
<protein>
    <recommendedName>
        <fullName evidence="2">Inner kinetochore subunit AME1 domain-containing protein</fullName>
    </recommendedName>
</protein>
<dbReference type="PRINTS" id="PR00929">
    <property type="entry name" value="ATHOOK"/>
</dbReference>
<feature type="domain" description="Inner kinetochore subunit AME1" evidence="2">
    <location>
        <begin position="534"/>
        <end position="770"/>
    </location>
</feature>
<reference evidence="3" key="2">
    <citation type="journal article" date="2023" name="IMA Fungus">
        <title>Comparative genomic study of the Penicillium genus elucidates a diverse pangenome and 15 lateral gene transfer events.</title>
        <authorList>
            <person name="Petersen C."/>
            <person name="Sorensen T."/>
            <person name="Nielsen M.R."/>
            <person name="Sondergaard T.E."/>
            <person name="Sorensen J.L."/>
            <person name="Fitzpatrick D.A."/>
            <person name="Frisvad J.C."/>
            <person name="Nielsen K.L."/>
        </authorList>
    </citation>
    <scope>NUCLEOTIDE SEQUENCE</scope>
    <source>
        <strain evidence="3">IBT 26290</strain>
    </source>
</reference>
<feature type="compositionally biased region" description="Polar residues" evidence="1">
    <location>
        <begin position="140"/>
        <end position="152"/>
    </location>
</feature>
<organism evidence="3 4">
    <name type="scientific">Penicillium canariense</name>
    <dbReference type="NCBI Taxonomy" id="189055"/>
    <lineage>
        <taxon>Eukaryota</taxon>
        <taxon>Fungi</taxon>
        <taxon>Dikarya</taxon>
        <taxon>Ascomycota</taxon>
        <taxon>Pezizomycotina</taxon>
        <taxon>Eurotiomycetes</taxon>
        <taxon>Eurotiomycetidae</taxon>
        <taxon>Eurotiales</taxon>
        <taxon>Aspergillaceae</taxon>
        <taxon>Penicillium</taxon>
    </lineage>
</organism>
<proteinExistence type="predicted"/>
<keyword evidence="4" id="KW-1185">Reference proteome</keyword>
<dbReference type="GeneID" id="81422135"/>
<feature type="compositionally biased region" description="Basic and acidic residues" evidence="1">
    <location>
        <begin position="336"/>
        <end position="347"/>
    </location>
</feature>
<dbReference type="InterPro" id="IPR017956">
    <property type="entry name" value="AT_hook_DNA-bd_motif"/>
</dbReference>